<evidence type="ECO:0000313" key="2">
    <source>
        <dbReference type="Proteomes" id="UP000319462"/>
    </source>
</evidence>
<dbReference type="PANTHER" id="PTHR34157:SF2">
    <property type="entry name" value="TUZIN"/>
    <property type="match status" value="1"/>
</dbReference>
<evidence type="ECO:0000313" key="1">
    <source>
        <dbReference type="EMBL" id="SYZ65170.1"/>
    </source>
</evidence>
<proteinExistence type="predicted"/>
<organism evidence="1 2">
    <name type="scientific">Leishmania braziliensis MHOM/BR/75/M2904</name>
    <dbReference type="NCBI Taxonomy" id="420245"/>
    <lineage>
        <taxon>Eukaryota</taxon>
        <taxon>Discoba</taxon>
        <taxon>Euglenozoa</taxon>
        <taxon>Kinetoplastea</taxon>
        <taxon>Metakinetoplastina</taxon>
        <taxon>Trypanosomatida</taxon>
        <taxon>Trypanosomatidae</taxon>
        <taxon>Leishmaniinae</taxon>
        <taxon>Leishmania</taxon>
        <taxon>Leishmania braziliensis species complex</taxon>
    </lineage>
</organism>
<dbReference type="Proteomes" id="UP000319462">
    <property type="component" value="Chromosome 20"/>
</dbReference>
<reference evidence="1 2" key="1">
    <citation type="submission" date="2018-09" db="EMBL/GenBank/DDBJ databases">
        <authorList>
            <person name="Peiro R."/>
            <person name="Begona"/>
            <person name="Cbmso G."/>
            <person name="Lopez M."/>
            <person name="Gonzalez S."/>
        </authorList>
    </citation>
    <scope>NUCLEOTIDE SEQUENCE [LARGE SCALE GENOMIC DNA]</scope>
</reference>
<dbReference type="EMBL" id="LS997619">
    <property type="protein sequence ID" value="SYZ65170.1"/>
    <property type="molecule type" value="Genomic_DNA"/>
</dbReference>
<protein>
    <submittedName>
        <fullName evidence="1">Hypothetical_protein</fullName>
    </submittedName>
</protein>
<gene>
    <name evidence="1" type="ORF">LBRM2904_20.2090</name>
</gene>
<sequence length="148" mass="15213">MGHILDALDLLCFVETVGMDGKDCGYLYAGVHQRGVDVVEHTSLRLVGANHGLVAALGPPGSSTGAALSPMALLLFADGVHDGSVGGMSALSNPGLQEFVLCDAVLGAWAGAAVRPLPVYLYSQPPGEHGSLLAYFLGGRGDRRVGKE</sequence>
<name>A0A3P3Z4V5_LEIBR</name>
<dbReference type="AlphaFoldDB" id="A0A3P3Z4V5"/>
<accession>A0A3P3Z4V5</accession>
<dbReference type="PANTHER" id="PTHR34157">
    <property type="entry name" value="TUZIN"/>
    <property type="match status" value="1"/>
</dbReference>